<evidence type="ECO:0000313" key="2">
    <source>
        <dbReference type="Proteomes" id="UP000295023"/>
    </source>
</evidence>
<comment type="caution">
    <text evidence="1">The sequence shown here is derived from an EMBL/GenBank/DDBJ whole genome shotgun (WGS) entry which is preliminary data.</text>
</comment>
<dbReference type="InterPro" id="IPR002636">
    <property type="entry name" value="DUF29"/>
</dbReference>
<reference evidence="1 2" key="1">
    <citation type="submission" date="2019-03" db="EMBL/GenBank/DDBJ databases">
        <title>Paracraurococcus aquatilis NE82 genome sequence.</title>
        <authorList>
            <person name="Zhao Y."/>
            <person name="Du Z."/>
        </authorList>
    </citation>
    <scope>NUCLEOTIDE SEQUENCE [LARGE SCALE GENOMIC DNA]</scope>
    <source>
        <strain evidence="1 2">NE82</strain>
    </source>
</reference>
<evidence type="ECO:0000313" key="1">
    <source>
        <dbReference type="EMBL" id="TCZ62917.1"/>
    </source>
</evidence>
<proteinExistence type="predicted"/>
<dbReference type="PANTHER" id="PTHR34235:SF3">
    <property type="entry name" value="SLR1203 PROTEIN"/>
    <property type="match status" value="1"/>
</dbReference>
<name>A0A4R4DN20_9PROT</name>
<accession>A0A4R4DN20</accession>
<gene>
    <name evidence="1" type="ORF">EXY23_11050</name>
</gene>
<keyword evidence="2" id="KW-1185">Reference proteome</keyword>
<dbReference type="Gene3D" id="1.20.1220.20">
    <property type="entry name" value="Uncharcterised protein PF01724"/>
    <property type="match status" value="1"/>
</dbReference>
<dbReference type="Pfam" id="PF01724">
    <property type="entry name" value="DUF29"/>
    <property type="match status" value="1"/>
</dbReference>
<dbReference type="RefSeq" id="WP_132288514.1">
    <property type="nucleotide sequence ID" value="NZ_SKBM01000009.1"/>
</dbReference>
<dbReference type="EMBL" id="SKBM01000009">
    <property type="protein sequence ID" value="TCZ62917.1"/>
    <property type="molecule type" value="Genomic_DNA"/>
</dbReference>
<protein>
    <submittedName>
        <fullName evidence="1">DUF29 domain-containing protein</fullName>
    </submittedName>
</protein>
<sequence>MPDYLYDTDILAWSRAQAARLRRIAAGERVNDVDWDHVIEEVEEVGRGQLAAVRSYLELAMLHALKIAAWPDHAAVPHWEAEIANFMVQATSRFEPGMQQHVEPGALYHRALRALRKIPMHGPAPLPLPRTIDITSAELRDEEFGAADLLDRIRAAQAPLLGGEAADA</sequence>
<dbReference type="Proteomes" id="UP000295023">
    <property type="component" value="Unassembled WGS sequence"/>
</dbReference>
<dbReference type="AlphaFoldDB" id="A0A4R4DN20"/>
<dbReference type="OrthoDB" id="425753at2"/>
<organism evidence="1 2">
    <name type="scientific">Roseicella aquatilis</name>
    <dbReference type="NCBI Taxonomy" id="2527868"/>
    <lineage>
        <taxon>Bacteria</taxon>
        <taxon>Pseudomonadati</taxon>
        <taxon>Pseudomonadota</taxon>
        <taxon>Alphaproteobacteria</taxon>
        <taxon>Acetobacterales</taxon>
        <taxon>Roseomonadaceae</taxon>
        <taxon>Roseicella</taxon>
    </lineage>
</organism>
<dbReference type="PANTHER" id="PTHR34235">
    <property type="entry name" value="SLR1203 PROTEIN-RELATED"/>
    <property type="match status" value="1"/>
</dbReference>